<keyword evidence="3" id="KW-1003">Cell membrane</keyword>
<evidence type="ECO:0000313" key="8">
    <source>
        <dbReference type="EMBL" id="AHE66455.1"/>
    </source>
</evidence>
<gene>
    <name evidence="8" type="ORF">Loa_00893</name>
</gene>
<feature type="transmembrane region" description="Helical" evidence="7">
    <location>
        <begin position="335"/>
        <end position="354"/>
    </location>
</feature>
<dbReference type="Proteomes" id="UP000018838">
    <property type="component" value="Chromosome"/>
</dbReference>
<dbReference type="eggNOG" id="COG1289">
    <property type="taxonomic scope" value="Bacteria"/>
</dbReference>
<dbReference type="KEGG" id="lok:Loa_00893"/>
<feature type="transmembrane region" description="Helical" evidence="7">
    <location>
        <begin position="25"/>
        <end position="47"/>
    </location>
</feature>
<dbReference type="GO" id="GO:0022857">
    <property type="term" value="F:transmembrane transporter activity"/>
    <property type="evidence" value="ECO:0007669"/>
    <property type="project" value="InterPro"/>
</dbReference>
<dbReference type="PANTHER" id="PTHR30509">
    <property type="entry name" value="P-HYDROXYBENZOIC ACID EFFLUX PUMP SUBUNIT-RELATED"/>
    <property type="match status" value="1"/>
</dbReference>
<feature type="transmembrane region" description="Helical" evidence="7">
    <location>
        <begin position="311"/>
        <end position="329"/>
    </location>
</feature>
<name>W0B9C7_9GAMM</name>
<feature type="transmembrane region" description="Helical" evidence="7">
    <location>
        <begin position="361"/>
        <end position="379"/>
    </location>
</feature>
<evidence type="ECO:0000256" key="3">
    <source>
        <dbReference type="ARBA" id="ARBA00022475"/>
    </source>
</evidence>
<reference evidence="8 9" key="1">
    <citation type="journal article" date="2013" name="Int. J. Med. Microbiol.">
        <title>Legionella oakridgensis ATCC 33761 genome sequence and phenotypic characterization reveals its replication capacity in amoebae.</title>
        <authorList>
            <person name="Brzuszkiewicz E."/>
            <person name="Schulz T."/>
            <person name="Rydzewski K."/>
            <person name="Daniel R."/>
            <person name="Gillmaier N."/>
            <person name="Dittmann C."/>
            <person name="Holland G."/>
            <person name="Schunder E."/>
            <person name="Lautner M."/>
            <person name="Eisenreich W."/>
            <person name="Luck C."/>
            <person name="Heuner K."/>
        </authorList>
    </citation>
    <scope>NUCLEOTIDE SEQUENCE [LARGE SCALE GENOMIC DNA]</scope>
    <source>
        <strain>OR-10</strain>
        <strain evidence="9">ATCC 33761</strain>
    </source>
</reference>
<keyword evidence="9" id="KW-1185">Reference proteome</keyword>
<organism evidence="8 9">
    <name type="scientific">Legionella oakridgensis ATCC 33761 = DSM 21215</name>
    <dbReference type="NCBI Taxonomy" id="1268635"/>
    <lineage>
        <taxon>Bacteria</taxon>
        <taxon>Pseudomonadati</taxon>
        <taxon>Pseudomonadota</taxon>
        <taxon>Gammaproteobacteria</taxon>
        <taxon>Legionellales</taxon>
        <taxon>Legionellaceae</taxon>
        <taxon>Legionella</taxon>
    </lineage>
</organism>
<feature type="transmembrane region" description="Helical" evidence="7">
    <location>
        <begin position="391"/>
        <end position="409"/>
    </location>
</feature>
<comment type="subcellular location">
    <subcellularLocation>
        <location evidence="1">Cell membrane</location>
        <topology evidence="1">Multi-pass membrane protein</topology>
    </subcellularLocation>
</comment>
<keyword evidence="2" id="KW-0813">Transport</keyword>
<dbReference type="InterPro" id="IPR006726">
    <property type="entry name" value="PHBA_efflux_AaeB/fusaric-R"/>
</dbReference>
<proteinExistence type="predicted"/>
<dbReference type="GO" id="GO:0005886">
    <property type="term" value="C:plasma membrane"/>
    <property type="evidence" value="ECO:0007669"/>
    <property type="project" value="UniProtKB-SubCell"/>
</dbReference>
<dbReference type="PANTHER" id="PTHR30509:SF9">
    <property type="entry name" value="MULTIDRUG RESISTANCE PROTEIN MDTO"/>
    <property type="match status" value="1"/>
</dbReference>
<sequence>MLFGLTAFIILSQLATNPGNAFYIAIWRSSEIILGVVVAALSAYLFFPNYIHEYFTQQIAVIFNRFEQELEQLKQLLYDNSLALTSISATNLALKKDLNKTDGMINFMRHEAGMTRTLLDKRRALIDLLRDLARHLNYFIYSHRNEPRHYAALCHQLPIEAVLNALHQDLNTLKTAFFSKQRSNSLLLTPQSIETLDAAFLNHRSALQNDIKYYYQIRHFFQQISTVLSYLHTLLIDQQTIRVSKIKIHDRIKRLQMDPDVIKHSIKAGLSVTLALLIWLMSQWPGGLNGIISSIVISIRKNIFEMKNVSLHRLLGCLLGGGTALTILAMTAMNLYDFIILLFFLIWGFSYFSFKYIKHAYIGLQANIALVITIAQGGGPPIYLDPPLERLGGIVIGIIASFIVANSVWRTDALTMLQGRLKKLTRLLLYNSQQILMPPTENKILHDPTTLFWVCRSLFELLSHERLSKKNKHFLNLLKNSLRCWFLSRPSSCI</sequence>
<evidence type="ECO:0000256" key="7">
    <source>
        <dbReference type="SAM" id="Phobius"/>
    </source>
</evidence>
<evidence type="ECO:0000313" key="9">
    <source>
        <dbReference type="Proteomes" id="UP000018838"/>
    </source>
</evidence>
<dbReference type="EMBL" id="CP004006">
    <property type="protein sequence ID" value="AHE66455.1"/>
    <property type="molecule type" value="Genomic_DNA"/>
</dbReference>
<accession>W0B9C7</accession>
<evidence type="ECO:0000256" key="6">
    <source>
        <dbReference type="ARBA" id="ARBA00023136"/>
    </source>
</evidence>
<dbReference type="HOGENOM" id="CLU_023734_0_0_6"/>
<protein>
    <submittedName>
        <fullName evidence="8">Putative membrane protein</fullName>
    </submittedName>
</protein>
<keyword evidence="5 7" id="KW-1133">Transmembrane helix</keyword>
<keyword evidence="4 7" id="KW-0812">Transmembrane</keyword>
<evidence type="ECO:0000256" key="4">
    <source>
        <dbReference type="ARBA" id="ARBA00022692"/>
    </source>
</evidence>
<dbReference type="STRING" id="1268635.Loa_00893"/>
<evidence type="ECO:0000256" key="5">
    <source>
        <dbReference type="ARBA" id="ARBA00022989"/>
    </source>
</evidence>
<evidence type="ECO:0000256" key="1">
    <source>
        <dbReference type="ARBA" id="ARBA00004651"/>
    </source>
</evidence>
<evidence type="ECO:0000256" key="2">
    <source>
        <dbReference type="ARBA" id="ARBA00022448"/>
    </source>
</evidence>
<dbReference type="AlphaFoldDB" id="W0B9C7"/>
<dbReference type="Pfam" id="PF04632">
    <property type="entry name" value="FUSC"/>
    <property type="match status" value="1"/>
</dbReference>
<dbReference type="PATRIC" id="fig|1268635.3.peg.893"/>
<keyword evidence="6 7" id="KW-0472">Membrane</keyword>